<accession>A0A1H4EED9</accession>
<evidence type="ECO:0000256" key="5">
    <source>
        <dbReference type="PIRSR" id="PIRSR600183-50"/>
    </source>
</evidence>
<gene>
    <name evidence="9" type="ORF">SAMN02982996_02626</name>
</gene>
<dbReference type="Proteomes" id="UP000187280">
    <property type="component" value="Unassembled WGS sequence"/>
</dbReference>
<dbReference type="AlphaFoldDB" id="A0A1H4EED9"/>
<dbReference type="InterPro" id="IPR029066">
    <property type="entry name" value="PLP-binding_barrel"/>
</dbReference>
<reference evidence="9 10" key="1">
    <citation type="submission" date="2016-10" db="EMBL/GenBank/DDBJ databases">
        <authorList>
            <person name="de Groot N.N."/>
        </authorList>
    </citation>
    <scope>NUCLEOTIDE SEQUENCE [LARGE SCALE GENOMIC DNA]</scope>
    <source>
        <strain evidence="9 10">ATCC 29281</strain>
    </source>
</reference>
<dbReference type="Pfam" id="PF00278">
    <property type="entry name" value="Orn_DAP_Arg_deC"/>
    <property type="match status" value="1"/>
</dbReference>
<keyword evidence="4" id="KW-0456">Lyase</keyword>
<protein>
    <submittedName>
        <fullName evidence="9">Diaminopimelate decarboxylase</fullName>
    </submittedName>
</protein>
<dbReference type="FunFam" id="3.20.20.10:FF:000003">
    <property type="entry name" value="Diaminopimelate decarboxylase"/>
    <property type="match status" value="1"/>
</dbReference>
<organism evidence="9 10">
    <name type="scientific">Lonsdalea quercina</name>
    <dbReference type="NCBI Taxonomy" id="71657"/>
    <lineage>
        <taxon>Bacteria</taxon>
        <taxon>Pseudomonadati</taxon>
        <taxon>Pseudomonadota</taxon>
        <taxon>Gammaproteobacteria</taxon>
        <taxon>Enterobacterales</taxon>
        <taxon>Pectobacteriaceae</taxon>
        <taxon>Lonsdalea</taxon>
    </lineage>
</organism>
<evidence type="ECO:0000256" key="6">
    <source>
        <dbReference type="RuleBase" id="RU003737"/>
    </source>
</evidence>
<feature type="domain" description="Orn/DAP/Arg decarboxylase 2 N-terminal" evidence="8">
    <location>
        <begin position="38"/>
        <end position="288"/>
    </location>
</feature>
<dbReference type="SUPFAM" id="SSF51419">
    <property type="entry name" value="PLP-binding barrel"/>
    <property type="match status" value="1"/>
</dbReference>
<dbReference type="RefSeq" id="WP_074728957.1">
    <property type="nucleotide sequence ID" value="NZ_FNQS01000009.1"/>
</dbReference>
<sequence length="442" mass="48777">MRHSKYDSKYINKINIEGVEYNNLADAVGTPCYIYSAGQIKDDLQQLKAALPPELHVFFSLKANPNLSIVRLLHQQQVGCEVCSLPELETALMAGVQPDDIIFVGPAKSYEDLRRSVELGIHAVVVESADELAMLDRIAAEQDKRPRFALRINPDFVPAKARLVMTGKPRQFGMDESQALSLIAQRDAYSHLHFCGIHIYLGTRILDAEAIARNTLNILRTAEKFQLATGNELEFVDIGGGLGIAYHDKETPLDLALLGRLLQDPIRQFQQRHPRARLIMELGRFIVARSGVFMTRVRYVKSSRGKHFAICDGGSNCHGAAAGLGAVIRRNFRTERLGAESPGAPQQHYDLTGPLCTPTDIIGENMLLPTLAAGDLIGLFNSGAYGPTASPVYFLSFGYPAEVLVDGDRAVMIRRPDDMAHLLRQQQAEPVSLSPIRAKQRA</sequence>
<evidence type="ECO:0000259" key="8">
    <source>
        <dbReference type="Pfam" id="PF02784"/>
    </source>
</evidence>
<dbReference type="InterPro" id="IPR022644">
    <property type="entry name" value="De-COase2_N"/>
</dbReference>
<dbReference type="PANTHER" id="PTHR43727:SF2">
    <property type="entry name" value="GROUP IV DECARBOXYLASE"/>
    <property type="match status" value="1"/>
</dbReference>
<feature type="active site" description="Proton donor" evidence="5">
    <location>
        <position position="356"/>
    </location>
</feature>
<dbReference type="InterPro" id="IPR009006">
    <property type="entry name" value="Ala_racemase/Decarboxylase_C"/>
</dbReference>
<dbReference type="PRINTS" id="PR01179">
    <property type="entry name" value="ODADCRBXLASE"/>
</dbReference>
<name>A0A1H4EED9_9GAMM</name>
<comment type="similarity">
    <text evidence="6">Belongs to the Orn/Lys/Arg decarboxylase class-II family.</text>
</comment>
<evidence type="ECO:0000256" key="2">
    <source>
        <dbReference type="ARBA" id="ARBA00022793"/>
    </source>
</evidence>
<dbReference type="EMBL" id="FNQS01000009">
    <property type="protein sequence ID" value="SEA83088.1"/>
    <property type="molecule type" value="Genomic_DNA"/>
</dbReference>
<dbReference type="Gene3D" id="3.20.20.10">
    <property type="entry name" value="Alanine racemase"/>
    <property type="match status" value="1"/>
</dbReference>
<evidence type="ECO:0000259" key="7">
    <source>
        <dbReference type="Pfam" id="PF00278"/>
    </source>
</evidence>
<dbReference type="PANTHER" id="PTHR43727">
    <property type="entry name" value="DIAMINOPIMELATE DECARBOXYLASE"/>
    <property type="match status" value="1"/>
</dbReference>
<evidence type="ECO:0000256" key="1">
    <source>
        <dbReference type="ARBA" id="ARBA00001933"/>
    </source>
</evidence>
<dbReference type="GO" id="GO:0009089">
    <property type="term" value="P:lysine biosynthetic process via diaminopimelate"/>
    <property type="evidence" value="ECO:0007669"/>
    <property type="project" value="TreeGrafter"/>
</dbReference>
<evidence type="ECO:0000256" key="4">
    <source>
        <dbReference type="ARBA" id="ARBA00023239"/>
    </source>
</evidence>
<dbReference type="eggNOG" id="COG0019">
    <property type="taxonomic scope" value="Bacteria"/>
</dbReference>
<feature type="modified residue" description="N6-(pyridoxal phosphate)lysine" evidence="5">
    <location>
        <position position="62"/>
    </location>
</feature>
<dbReference type="GO" id="GO:0008836">
    <property type="term" value="F:diaminopimelate decarboxylase activity"/>
    <property type="evidence" value="ECO:0007669"/>
    <property type="project" value="TreeGrafter"/>
</dbReference>
<evidence type="ECO:0000313" key="10">
    <source>
        <dbReference type="Proteomes" id="UP000187280"/>
    </source>
</evidence>
<proteinExistence type="inferred from homology"/>
<dbReference type="Gene3D" id="2.40.37.10">
    <property type="entry name" value="Lyase, Ornithine Decarboxylase, Chain A, domain 1"/>
    <property type="match status" value="1"/>
</dbReference>
<comment type="cofactor">
    <cofactor evidence="1 5">
        <name>pyridoxal 5'-phosphate</name>
        <dbReference type="ChEBI" id="CHEBI:597326"/>
    </cofactor>
</comment>
<dbReference type="SUPFAM" id="SSF50621">
    <property type="entry name" value="Alanine racemase C-terminal domain-like"/>
    <property type="match status" value="1"/>
</dbReference>
<feature type="domain" description="Orn/DAP/Arg decarboxylase 2 C-terminal" evidence="7">
    <location>
        <begin position="36"/>
        <end position="383"/>
    </location>
</feature>
<dbReference type="InterPro" id="IPR022643">
    <property type="entry name" value="De-COase2_C"/>
</dbReference>
<keyword evidence="10" id="KW-1185">Reference proteome</keyword>
<dbReference type="InterPro" id="IPR000183">
    <property type="entry name" value="Orn/DAP/Arg_de-COase"/>
</dbReference>
<dbReference type="Pfam" id="PF02784">
    <property type="entry name" value="Orn_Arg_deC_N"/>
    <property type="match status" value="1"/>
</dbReference>
<keyword evidence="3 5" id="KW-0663">Pyridoxal phosphate</keyword>
<evidence type="ECO:0000313" key="9">
    <source>
        <dbReference type="EMBL" id="SEA83088.1"/>
    </source>
</evidence>
<keyword evidence="2" id="KW-0210">Decarboxylase</keyword>
<dbReference type="GeneID" id="97765478"/>
<dbReference type="STRING" id="71657.SAMN02982996_02626"/>
<evidence type="ECO:0000256" key="3">
    <source>
        <dbReference type="ARBA" id="ARBA00022898"/>
    </source>
</evidence>